<keyword evidence="4" id="KW-1185">Reference proteome</keyword>
<organism evidence="3 4">
    <name type="scientific">Gonapodya prolifera (strain JEL478)</name>
    <name type="common">Monoblepharis prolifera</name>
    <dbReference type="NCBI Taxonomy" id="1344416"/>
    <lineage>
        <taxon>Eukaryota</taxon>
        <taxon>Fungi</taxon>
        <taxon>Fungi incertae sedis</taxon>
        <taxon>Chytridiomycota</taxon>
        <taxon>Chytridiomycota incertae sedis</taxon>
        <taxon>Monoblepharidomycetes</taxon>
        <taxon>Monoblepharidales</taxon>
        <taxon>Gonapodyaceae</taxon>
        <taxon>Gonapodya</taxon>
    </lineage>
</organism>
<evidence type="ECO:0000256" key="2">
    <source>
        <dbReference type="SAM" id="Phobius"/>
    </source>
</evidence>
<keyword evidence="2" id="KW-0812">Transmembrane</keyword>
<accession>A0A139A1W2</accession>
<protein>
    <submittedName>
        <fullName evidence="3">Uncharacterized protein</fullName>
    </submittedName>
</protein>
<dbReference type="Proteomes" id="UP000070544">
    <property type="component" value="Unassembled WGS sequence"/>
</dbReference>
<name>A0A139A1W2_GONPJ</name>
<feature type="transmembrane region" description="Helical" evidence="2">
    <location>
        <begin position="204"/>
        <end position="226"/>
    </location>
</feature>
<evidence type="ECO:0000256" key="1">
    <source>
        <dbReference type="SAM" id="MobiDB-lite"/>
    </source>
</evidence>
<reference evidence="3 4" key="1">
    <citation type="journal article" date="2015" name="Genome Biol. Evol.">
        <title>Phylogenomic analyses indicate that early fungi evolved digesting cell walls of algal ancestors of land plants.</title>
        <authorList>
            <person name="Chang Y."/>
            <person name="Wang S."/>
            <person name="Sekimoto S."/>
            <person name="Aerts A.L."/>
            <person name="Choi C."/>
            <person name="Clum A."/>
            <person name="LaButti K.M."/>
            <person name="Lindquist E.A."/>
            <person name="Yee Ngan C."/>
            <person name="Ohm R.A."/>
            <person name="Salamov A.A."/>
            <person name="Grigoriev I.V."/>
            <person name="Spatafora J.W."/>
            <person name="Berbee M.L."/>
        </authorList>
    </citation>
    <scope>NUCLEOTIDE SEQUENCE [LARGE SCALE GENOMIC DNA]</scope>
    <source>
        <strain evidence="3 4">JEL478</strain>
    </source>
</reference>
<proteinExistence type="predicted"/>
<dbReference type="AlphaFoldDB" id="A0A139A1W2"/>
<feature type="region of interest" description="Disordered" evidence="1">
    <location>
        <begin position="63"/>
        <end position="85"/>
    </location>
</feature>
<keyword evidence="2" id="KW-0472">Membrane</keyword>
<evidence type="ECO:0000313" key="3">
    <source>
        <dbReference type="EMBL" id="KXS10628.1"/>
    </source>
</evidence>
<dbReference type="EMBL" id="KQ965819">
    <property type="protein sequence ID" value="KXS10628.1"/>
    <property type="molecule type" value="Genomic_DNA"/>
</dbReference>
<evidence type="ECO:0000313" key="4">
    <source>
        <dbReference type="Proteomes" id="UP000070544"/>
    </source>
</evidence>
<keyword evidence="2" id="KW-1133">Transmembrane helix</keyword>
<feature type="transmembrane region" description="Helical" evidence="2">
    <location>
        <begin position="28"/>
        <end position="47"/>
    </location>
</feature>
<gene>
    <name evidence="3" type="ORF">M427DRAFT_36871</name>
</gene>
<sequence>MAKGVMVLVVDAAMQVFGKLTSLISQSYFFITFWSGQLLIDILYLLYIKSFAVELRGCTRNSELNSSTPAGDCGDTPPRPGIGSPESPVKFGFPPVVTGFEPLGGVTALGRGRDGRSYSSQRMSLLVVAPRDKALDLQIWTNGVALYRQASISRSHHQNSTDLLTLPGLLERYNAVAQTLILFIFTQEWNVLPAQLKWLPLGSLVIVLASNISALLGNVYACYPFIE</sequence>